<evidence type="ECO:0000313" key="1">
    <source>
        <dbReference type="EMBL" id="AWU77652.1"/>
    </source>
</evidence>
<organism evidence="1 2">
    <name type="scientific">Pichia kudriavzevii</name>
    <name type="common">Yeast</name>
    <name type="synonym">Issatchenkia orientalis</name>
    <dbReference type="NCBI Taxonomy" id="4909"/>
    <lineage>
        <taxon>Eukaryota</taxon>
        <taxon>Fungi</taxon>
        <taxon>Dikarya</taxon>
        <taxon>Ascomycota</taxon>
        <taxon>Saccharomycotina</taxon>
        <taxon>Pichiomycetes</taxon>
        <taxon>Pichiales</taxon>
        <taxon>Pichiaceae</taxon>
        <taxon>Pichia</taxon>
    </lineage>
</organism>
<accession>A0A2U9R8E8</accession>
<dbReference type="EMBL" id="CP028776">
    <property type="protein sequence ID" value="AWU77652.1"/>
    <property type="molecule type" value="Genomic_DNA"/>
</dbReference>
<proteinExistence type="predicted"/>
<dbReference type="VEuPathDB" id="FungiDB:C5L36_0D03840"/>
<protein>
    <submittedName>
        <fullName evidence="1">Uncharacterized protein</fullName>
    </submittedName>
</protein>
<sequence length="224" mass="26357">MVLVYFQEEGLKDKRIVQVVNPTMDELEGKAIVHLQKCKYAEYKKAISQFRLFYPELFKRSCSKPVLNYRIKDLLITETEVELFIFNGSVVADDAVDWTDRIMDVLEIPRESRHERSKRPKMIKYKENEKSMADISQSVVEENNNMDLVSNRKPLESNSTGIGDFGDEFHQNKQYGYVFSEIKKSHVDGDHFLYKCQKPKRLPVPLKELKATRFDEWECPTFNM</sequence>
<dbReference type="AlphaFoldDB" id="A0A2U9R8E8"/>
<name>A0A2U9R8E8_PICKU</name>
<dbReference type="RefSeq" id="XP_029323129.1">
    <property type="nucleotide sequence ID" value="XM_029467269.1"/>
</dbReference>
<keyword evidence="2" id="KW-1185">Reference proteome</keyword>
<evidence type="ECO:0000313" key="2">
    <source>
        <dbReference type="Proteomes" id="UP000249293"/>
    </source>
</evidence>
<dbReference type="KEGG" id="pkz:C5L36_0D03840"/>
<dbReference type="GeneID" id="40385481"/>
<gene>
    <name evidence="1" type="ORF">C5L36_0D03840</name>
</gene>
<dbReference type="Proteomes" id="UP000249293">
    <property type="component" value="Chromosome 4"/>
</dbReference>
<reference evidence="1 2" key="1">
    <citation type="submission" date="2018-06" db="EMBL/GenBank/DDBJ databases">
        <title>Population genomics shows no distinction between pathogenic Candida krusei and environmental Pichia kudriavzevii: One species, four names.</title>
        <authorList>
            <person name="Douglass A.P."/>
            <person name="Offei B."/>
            <person name="Braun-Galleani S."/>
            <person name="Coughlan A.Y."/>
            <person name="Martos A."/>
            <person name="Ortiz-Merino R.A."/>
            <person name="Byrne K.P."/>
            <person name="Wolfe K.H."/>
        </authorList>
    </citation>
    <scope>NUCLEOTIDE SEQUENCE [LARGE SCALE GENOMIC DNA]</scope>
    <source>
        <strain evidence="1 2">CBS573</strain>
    </source>
</reference>